<sequence>MSAHEPKSRYGPTVKRLPFPTAFLSLPRHHVATQRSRRSDGDGGEAKQWRRWKGDEMSFLPGIVEQT</sequence>
<evidence type="ECO:0000313" key="3">
    <source>
        <dbReference type="Proteomes" id="UP000032180"/>
    </source>
</evidence>
<organism evidence="2 3">
    <name type="scientific">Leersia perrieri</name>
    <dbReference type="NCBI Taxonomy" id="77586"/>
    <lineage>
        <taxon>Eukaryota</taxon>
        <taxon>Viridiplantae</taxon>
        <taxon>Streptophyta</taxon>
        <taxon>Embryophyta</taxon>
        <taxon>Tracheophyta</taxon>
        <taxon>Spermatophyta</taxon>
        <taxon>Magnoliopsida</taxon>
        <taxon>Liliopsida</taxon>
        <taxon>Poales</taxon>
        <taxon>Poaceae</taxon>
        <taxon>BOP clade</taxon>
        <taxon>Oryzoideae</taxon>
        <taxon>Oryzeae</taxon>
        <taxon>Oryzinae</taxon>
        <taxon>Leersia</taxon>
    </lineage>
</organism>
<reference evidence="2 3" key="1">
    <citation type="submission" date="2012-08" db="EMBL/GenBank/DDBJ databases">
        <title>Oryza genome evolution.</title>
        <authorList>
            <person name="Wing R.A."/>
        </authorList>
    </citation>
    <scope>NUCLEOTIDE SEQUENCE</scope>
</reference>
<keyword evidence="3" id="KW-1185">Reference proteome</keyword>
<reference evidence="2" key="3">
    <citation type="submission" date="2015-04" db="UniProtKB">
        <authorList>
            <consortium name="EnsemblPlants"/>
        </authorList>
    </citation>
    <scope>IDENTIFICATION</scope>
</reference>
<evidence type="ECO:0000256" key="1">
    <source>
        <dbReference type="SAM" id="MobiDB-lite"/>
    </source>
</evidence>
<accession>A0A0D9VZK2</accession>
<evidence type="ECO:0000313" key="2">
    <source>
        <dbReference type="EnsemblPlants" id="LPERR03G30130.1"/>
    </source>
</evidence>
<proteinExistence type="predicted"/>
<reference evidence="3" key="2">
    <citation type="submission" date="2013-12" db="EMBL/GenBank/DDBJ databases">
        <authorList>
            <person name="Yu Y."/>
            <person name="Lee S."/>
            <person name="de Baynast K."/>
            <person name="Wissotski M."/>
            <person name="Liu L."/>
            <person name="Talag J."/>
            <person name="Goicoechea J."/>
            <person name="Angelova A."/>
            <person name="Jetty R."/>
            <person name="Kudrna D."/>
            <person name="Golser W."/>
            <person name="Rivera L."/>
            <person name="Zhang J."/>
            <person name="Wing R."/>
        </authorList>
    </citation>
    <scope>NUCLEOTIDE SEQUENCE</scope>
</reference>
<dbReference type="HOGENOM" id="CLU_2816079_0_0_1"/>
<dbReference type="AlphaFoldDB" id="A0A0D9VZK2"/>
<feature type="compositionally biased region" description="Basic and acidic residues" evidence="1">
    <location>
        <begin position="37"/>
        <end position="51"/>
    </location>
</feature>
<dbReference type="Proteomes" id="UP000032180">
    <property type="component" value="Chromosome 3"/>
</dbReference>
<protein>
    <submittedName>
        <fullName evidence="2">Uncharacterized protein</fullName>
    </submittedName>
</protein>
<feature type="region of interest" description="Disordered" evidence="1">
    <location>
        <begin position="30"/>
        <end position="51"/>
    </location>
</feature>
<dbReference type="EnsemblPlants" id="LPERR03G30130.1">
    <property type="protein sequence ID" value="LPERR03G30130.1"/>
    <property type="gene ID" value="LPERR03G30130"/>
</dbReference>
<dbReference type="Gramene" id="LPERR03G30130.1">
    <property type="protein sequence ID" value="LPERR03G30130.1"/>
    <property type="gene ID" value="LPERR03G30130"/>
</dbReference>
<name>A0A0D9VZK2_9ORYZ</name>